<feature type="region of interest" description="Disordered" evidence="5">
    <location>
        <begin position="1"/>
        <end position="40"/>
    </location>
</feature>
<keyword evidence="4" id="KW-0479">Metal-binding</keyword>
<name>A0ABV6F945_9MICC</name>
<dbReference type="InterPro" id="IPR002698">
    <property type="entry name" value="FTHF_cligase"/>
</dbReference>
<dbReference type="PANTHER" id="PTHR23407:SF1">
    <property type="entry name" value="5-FORMYLTETRAHYDROFOLATE CYCLO-LIGASE"/>
    <property type="match status" value="1"/>
</dbReference>
<comment type="similarity">
    <text evidence="1 4">Belongs to the 5-formyltetrahydrofolate cyclo-ligase family.</text>
</comment>
<evidence type="ECO:0000256" key="2">
    <source>
        <dbReference type="ARBA" id="ARBA00022741"/>
    </source>
</evidence>
<accession>A0ABV6F945</accession>
<dbReference type="EMBL" id="JBHLWH010000046">
    <property type="protein sequence ID" value="MFC0250031.1"/>
    <property type="molecule type" value="Genomic_DNA"/>
</dbReference>
<proteinExistence type="inferred from homology"/>
<comment type="catalytic activity">
    <reaction evidence="4">
        <text>(6S)-5-formyl-5,6,7,8-tetrahydrofolate + ATP = (6R)-5,10-methenyltetrahydrofolate + ADP + phosphate</text>
        <dbReference type="Rhea" id="RHEA:10488"/>
        <dbReference type="ChEBI" id="CHEBI:30616"/>
        <dbReference type="ChEBI" id="CHEBI:43474"/>
        <dbReference type="ChEBI" id="CHEBI:57455"/>
        <dbReference type="ChEBI" id="CHEBI:57457"/>
        <dbReference type="ChEBI" id="CHEBI:456216"/>
        <dbReference type="EC" id="6.3.3.2"/>
    </reaction>
</comment>
<evidence type="ECO:0000256" key="3">
    <source>
        <dbReference type="ARBA" id="ARBA00022840"/>
    </source>
</evidence>
<evidence type="ECO:0000313" key="7">
    <source>
        <dbReference type="Proteomes" id="UP001589766"/>
    </source>
</evidence>
<keyword evidence="2 4" id="KW-0547">Nucleotide-binding</keyword>
<feature type="compositionally biased region" description="Polar residues" evidence="5">
    <location>
        <begin position="1"/>
        <end position="15"/>
    </location>
</feature>
<reference evidence="6 7" key="1">
    <citation type="submission" date="2024-09" db="EMBL/GenBank/DDBJ databases">
        <authorList>
            <person name="Sun Q."/>
            <person name="Mori K."/>
        </authorList>
    </citation>
    <scope>NUCLEOTIDE SEQUENCE [LARGE SCALE GENOMIC DNA]</scope>
    <source>
        <strain evidence="6 7">CCM 7609</strain>
    </source>
</reference>
<keyword evidence="7" id="KW-1185">Reference proteome</keyword>
<evidence type="ECO:0000256" key="4">
    <source>
        <dbReference type="RuleBase" id="RU361279"/>
    </source>
</evidence>
<dbReference type="SUPFAM" id="SSF100950">
    <property type="entry name" value="NagB/RpiA/CoA transferase-like"/>
    <property type="match status" value="1"/>
</dbReference>
<evidence type="ECO:0000313" key="6">
    <source>
        <dbReference type="EMBL" id="MFC0250031.1"/>
    </source>
</evidence>
<organism evidence="6 7">
    <name type="scientific">Citricoccus parietis</name>
    <dbReference type="NCBI Taxonomy" id="592307"/>
    <lineage>
        <taxon>Bacteria</taxon>
        <taxon>Bacillati</taxon>
        <taxon>Actinomycetota</taxon>
        <taxon>Actinomycetes</taxon>
        <taxon>Micrococcales</taxon>
        <taxon>Micrococcaceae</taxon>
        <taxon>Citricoccus</taxon>
    </lineage>
</organism>
<evidence type="ECO:0000256" key="1">
    <source>
        <dbReference type="ARBA" id="ARBA00010638"/>
    </source>
</evidence>
<comment type="caution">
    <text evidence="6">The sequence shown here is derived from an EMBL/GenBank/DDBJ whole genome shotgun (WGS) entry which is preliminary data.</text>
</comment>
<feature type="region of interest" description="Disordered" evidence="5">
    <location>
        <begin position="200"/>
        <end position="225"/>
    </location>
</feature>
<dbReference type="NCBIfam" id="TIGR02727">
    <property type="entry name" value="MTHFS_bact"/>
    <property type="match status" value="1"/>
</dbReference>
<keyword evidence="4" id="KW-0460">Magnesium</keyword>
<protein>
    <recommendedName>
        <fullName evidence="4">5-formyltetrahydrofolate cyclo-ligase</fullName>
        <ecNumber evidence="4">6.3.3.2</ecNumber>
    </recommendedName>
</protein>
<sequence length="270" mass="29005">MSFNESFNQSASSPSPEGGEAEYSASLTGNRGESPEEVLTHRKQDFRTLWRARRRELDPADRAAQSADLTSTILDWYLPRAQHRRVAAVLSYGAEPDTGALLEALHRAGVEVLVPITEPERQLSWTAWHPGVEVARSSVAPIDEPVGERLGVETMETVDLVLVPAQAVDTRGFRLGQGGGYYDRFLAALYRQRSASITSITSSTSSTSSVPGADATTTPDAGSAPSAAPLTVAVVFRHELMTRGQVPTSGFDEPVDGAVTADGFTWFGQV</sequence>
<dbReference type="Pfam" id="PF01812">
    <property type="entry name" value="5-FTHF_cyc-lig"/>
    <property type="match status" value="1"/>
</dbReference>
<dbReference type="Gene3D" id="3.40.50.10420">
    <property type="entry name" value="NagB/RpiA/CoA transferase-like"/>
    <property type="match status" value="1"/>
</dbReference>
<dbReference type="EC" id="6.3.3.2" evidence="4"/>
<dbReference type="InterPro" id="IPR037171">
    <property type="entry name" value="NagB/RpiA_transferase-like"/>
</dbReference>
<dbReference type="GO" id="GO:0030272">
    <property type="term" value="F:5-formyltetrahydrofolate cyclo-ligase activity"/>
    <property type="evidence" value="ECO:0007669"/>
    <property type="project" value="UniProtKB-EC"/>
</dbReference>
<dbReference type="PANTHER" id="PTHR23407">
    <property type="entry name" value="ATPASE INHIBITOR/5-FORMYLTETRAHYDROFOLATE CYCLO-LIGASE"/>
    <property type="match status" value="1"/>
</dbReference>
<dbReference type="InterPro" id="IPR024185">
    <property type="entry name" value="FTHF_cligase-like_sf"/>
</dbReference>
<evidence type="ECO:0000256" key="5">
    <source>
        <dbReference type="SAM" id="MobiDB-lite"/>
    </source>
</evidence>
<dbReference type="RefSeq" id="WP_378043413.1">
    <property type="nucleotide sequence ID" value="NZ_JBHLWH010000046.1"/>
</dbReference>
<feature type="compositionally biased region" description="Low complexity" evidence="5">
    <location>
        <begin position="200"/>
        <end position="209"/>
    </location>
</feature>
<keyword evidence="6" id="KW-0436">Ligase</keyword>
<dbReference type="Proteomes" id="UP001589766">
    <property type="component" value="Unassembled WGS sequence"/>
</dbReference>
<comment type="cofactor">
    <cofactor evidence="4">
        <name>Mg(2+)</name>
        <dbReference type="ChEBI" id="CHEBI:18420"/>
    </cofactor>
</comment>
<gene>
    <name evidence="6" type="ORF">ACFFIO_16095</name>
</gene>
<keyword evidence="3 4" id="KW-0067">ATP-binding</keyword>